<dbReference type="EC" id="4.2.2.2" evidence="5"/>
<comment type="subcellular location">
    <subcellularLocation>
        <location evidence="3">Secreted</location>
    </subcellularLocation>
</comment>
<comment type="cofactor">
    <cofactor evidence="2">
        <name>Ca(2+)</name>
        <dbReference type="ChEBI" id="CHEBI:29108"/>
    </cofactor>
</comment>
<evidence type="ECO:0000256" key="8">
    <source>
        <dbReference type="ARBA" id="ARBA00022837"/>
    </source>
</evidence>
<dbReference type="PANTHER" id="PTHR33407">
    <property type="entry name" value="PECTATE LYASE F-RELATED"/>
    <property type="match status" value="1"/>
</dbReference>
<organism evidence="13 14">
    <name type="scientific">Saccharothrix xinjiangensis</name>
    <dbReference type="NCBI Taxonomy" id="204798"/>
    <lineage>
        <taxon>Bacteria</taxon>
        <taxon>Bacillati</taxon>
        <taxon>Actinomycetota</taxon>
        <taxon>Actinomycetes</taxon>
        <taxon>Pseudonocardiales</taxon>
        <taxon>Pseudonocardiaceae</taxon>
        <taxon>Saccharothrix</taxon>
    </lineage>
</organism>
<feature type="region of interest" description="Disordered" evidence="10">
    <location>
        <begin position="146"/>
        <end position="198"/>
    </location>
</feature>
<reference evidence="14" key="1">
    <citation type="journal article" date="2019" name="Int. J. Syst. Evol. Microbiol.">
        <title>The Global Catalogue of Microorganisms (GCM) 10K type strain sequencing project: providing services to taxonomists for standard genome sequencing and annotation.</title>
        <authorList>
            <consortium name="The Broad Institute Genomics Platform"/>
            <consortium name="The Broad Institute Genome Sequencing Center for Infectious Disease"/>
            <person name="Wu L."/>
            <person name="Ma J."/>
        </authorList>
    </citation>
    <scope>NUCLEOTIDE SEQUENCE [LARGE SCALE GENOMIC DNA]</scope>
    <source>
        <strain evidence="14">KCTC 12848</strain>
    </source>
</reference>
<dbReference type="Gene3D" id="2.60.40.290">
    <property type="match status" value="1"/>
</dbReference>
<evidence type="ECO:0000256" key="4">
    <source>
        <dbReference type="ARBA" id="ARBA00006463"/>
    </source>
</evidence>
<dbReference type="SUPFAM" id="SSF51126">
    <property type="entry name" value="Pectin lyase-like"/>
    <property type="match status" value="1"/>
</dbReference>
<dbReference type="Proteomes" id="UP001595833">
    <property type="component" value="Unassembled WGS sequence"/>
</dbReference>
<evidence type="ECO:0000256" key="2">
    <source>
        <dbReference type="ARBA" id="ARBA00001913"/>
    </source>
</evidence>
<dbReference type="PROSITE" id="PS51318">
    <property type="entry name" value="TAT"/>
    <property type="match status" value="1"/>
</dbReference>
<evidence type="ECO:0000256" key="1">
    <source>
        <dbReference type="ARBA" id="ARBA00000695"/>
    </source>
</evidence>
<evidence type="ECO:0000256" key="6">
    <source>
        <dbReference type="ARBA" id="ARBA00022525"/>
    </source>
</evidence>
<protein>
    <recommendedName>
        <fullName evidence="5">pectate lyase</fullName>
        <ecNumber evidence="5">4.2.2.2</ecNumber>
    </recommendedName>
</protein>
<feature type="compositionally biased region" description="Polar residues" evidence="10">
    <location>
        <begin position="189"/>
        <end position="198"/>
    </location>
</feature>
<dbReference type="SUPFAM" id="SSF49384">
    <property type="entry name" value="Carbohydrate-binding domain"/>
    <property type="match status" value="1"/>
</dbReference>
<evidence type="ECO:0000259" key="12">
    <source>
        <dbReference type="PROSITE" id="PS51173"/>
    </source>
</evidence>
<accession>A0ABV9Y4E0</accession>
<evidence type="ECO:0000256" key="7">
    <source>
        <dbReference type="ARBA" id="ARBA00022729"/>
    </source>
</evidence>
<keyword evidence="7 11" id="KW-0732">Signal</keyword>
<dbReference type="EMBL" id="JBHSJB010000018">
    <property type="protein sequence ID" value="MFC5056234.1"/>
    <property type="molecule type" value="Genomic_DNA"/>
</dbReference>
<name>A0ABV9Y4E0_9PSEU</name>
<dbReference type="PROSITE" id="PS51173">
    <property type="entry name" value="CBM2"/>
    <property type="match status" value="1"/>
</dbReference>
<dbReference type="InterPro" id="IPR004898">
    <property type="entry name" value="Pectate_lyase_PlyH/PlyE-like"/>
</dbReference>
<keyword evidence="6" id="KW-0964">Secreted</keyword>
<comment type="similarity">
    <text evidence="4">Belongs to the polysaccharide lyase 3 family.</text>
</comment>
<dbReference type="InterPro" id="IPR006311">
    <property type="entry name" value="TAT_signal"/>
</dbReference>
<evidence type="ECO:0000256" key="10">
    <source>
        <dbReference type="SAM" id="MobiDB-lite"/>
    </source>
</evidence>
<dbReference type="InterPro" id="IPR011050">
    <property type="entry name" value="Pectin_lyase_fold/virulence"/>
</dbReference>
<comment type="catalytic activity">
    <reaction evidence="1">
        <text>Eliminative cleavage of (1-&gt;4)-alpha-D-galacturonan to give oligosaccharides with 4-deoxy-alpha-D-galact-4-enuronosyl groups at their non-reducing ends.</text>
        <dbReference type="EC" id="4.2.2.2"/>
    </reaction>
</comment>
<dbReference type="InterPro" id="IPR001919">
    <property type="entry name" value="CBD2"/>
</dbReference>
<dbReference type="Pfam" id="PF03211">
    <property type="entry name" value="Pectate_lyase"/>
    <property type="match status" value="1"/>
</dbReference>
<feature type="chain" id="PRO_5046360082" description="pectate lyase" evidence="11">
    <location>
        <begin position="33"/>
        <end position="404"/>
    </location>
</feature>
<sequence>MNSRTDKHRRGRLALGAAAVSVAALTGGLVVAAGTSASAAVGCRVDYAVTNQWTGGFGANVTVTNLGDALSGWTLEWSFTAGQQVTQLWGGVFSQSGGAVAVRNAGYNGSLATGASVTPGFNGSWTGSNPAPTSFKLNGVTCTGSTTGTTTTTRTTSTTSTTSTTRTTGTTTRTTTTTTNPGGGAWPSPTGSVKQTDTRNVGTYFDGGLKSYYGIGDGGQGESQDPMFVVSDGGTIENVIIDAPAGDGIHCEGSCTIRNVWWNDVGEDAATFKASSSSARYLVEGGGAKSASDKVFQHNGAGTLTIRNFQVHNAGKLYRACGNCSTSYQRHVVMENVTAYSTKVLAGINTNWGDTARFSGIKISGSTTVCEKYQGVPKGSEPKKIGEGADGVHCIYSPSDITQL</sequence>
<feature type="signal peptide" evidence="11">
    <location>
        <begin position="1"/>
        <end position="32"/>
    </location>
</feature>
<proteinExistence type="inferred from homology"/>
<feature type="compositionally biased region" description="Low complexity" evidence="10">
    <location>
        <begin position="146"/>
        <end position="179"/>
    </location>
</feature>
<dbReference type="InterPro" id="IPR008965">
    <property type="entry name" value="CBM2/CBM3_carb-bd_dom_sf"/>
</dbReference>
<dbReference type="Gene3D" id="2.160.20.10">
    <property type="entry name" value="Single-stranded right-handed beta-helix, Pectin lyase-like"/>
    <property type="match status" value="1"/>
</dbReference>
<evidence type="ECO:0000313" key="14">
    <source>
        <dbReference type="Proteomes" id="UP001595833"/>
    </source>
</evidence>
<feature type="domain" description="CBM2" evidence="12">
    <location>
        <begin position="36"/>
        <end position="145"/>
    </location>
</feature>
<gene>
    <name evidence="13" type="ORF">ACFPFM_21055</name>
</gene>
<dbReference type="GO" id="GO:0030570">
    <property type="term" value="F:pectate lyase activity"/>
    <property type="evidence" value="ECO:0007669"/>
    <property type="project" value="UniProtKB-EC"/>
</dbReference>
<keyword evidence="9 13" id="KW-0456">Lyase</keyword>
<evidence type="ECO:0000256" key="9">
    <source>
        <dbReference type="ARBA" id="ARBA00023239"/>
    </source>
</evidence>
<dbReference type="PANTHER" id="PTHR33407:SF9">
    <property type="entry name" value="PECTATE LYASE F-RELATED"/>
    <property type="match status" value="1"/>
</dbReference>
<dbReference type="InterPro" id="IPR012334">
    <property type="entry name" value="Pectin_lyas_fold"/>
</dbReference>
<keyword evidence="8" id="KW-0106">Calcium</keyword>
<evidence type="ECO:0000256" key="11">
    <source>
        <dbReference type="SAM" id="SignalP"/>
    </source>
</evidence>
<comment type="caution">
    <text evidence="13">The sequence shown here is derived from an EMBL/GenBank/DDBJ whole genome shotgun (WGS) entry which is preliminary data.</text>
</comment>
<evidence type="ECO:0000256" key="5">
    <source>
        <dbReference type="ARBA" id="ARBA00012272"/>
    </source>
</evidence>
<dbReference type="InterPro" id="IPR012291">
    <property type="entry name" value="CBM2_carb-bd_dom_sf"/>
</dbReference>
<dbReference type="Pfam" id="PF00553">
    <property type="entry name" value="CBM_2"/>
    <property type="match status" value="1"/>
</dbReference>
<dbReference type="SMART" id="SM00637">
    <property type="entry name" value="CBD_II"/>
    <property type="match status" value="1"/>
</dbReference>
<evidence type="ECO:0000313" key="13">
    <source>
        <dbReference type="EMBL" id="MFC5056234.1"/>
    </source>
</evidence>
<evidence type="ECO:0000256" key="3">
    <source>
        <dbReference type="ARBA" id="ARBA00004613"/>
    </source>
</evidence>
<keyword evidence="14" id="KW-1185">Reference proteome</keyword>
<dbReference type="RefSeq" id="WP_344040720.1">
    <property type="nucleotide sequence ID" value="NZ_BAAAKE010000024.1"/>
</dbReference>